<proteinExistence type="predicted"/>
<gene>
    <name evidence="1" type="ORF">T265_02948</name>
</gene>
<reference evidence="1 2" key="1">
    <citation type="submission" date="2013-11" db="EMBL/GenBank/DDBJ databases">
        <title>Opisthorchis viverrini - life in the bile duct.</title>
        <authorList>
            <person name="Young N.D."/>
            <person name="Nagarajan N."/>
            <person name="Lin S.J."/>
            <person name="Korhonen P.K."/>
            <person name="Jex A.R."/>
            <person name="Hall R.S."/>
            <person name="Safavi-Hemami H."/>
            <person name="Kaewkong W."/>
            <person name="Bertrand D."/>
            <person name="Gao S."/>
            <person name="Seet Q."/>
            <person name="Wongkham S."/>
            <person name="Teh B.T."/>
            <person name="Wongkham C."/>
            <person name="Intapan P.M."/>
            <person name="Maleewong W."/>
            <person name="Yang X."/>
            <person name="Hu M."/>
            <person name="Wang Z."/>
            <person name="Hofmann A."/>
            <person name="Sternberg P.W."/>
            <person name="Tan P."/>
            <person name="Wang J."/>
            <person name="Gasser R.B."/>
        </authorList>
    </citation>
    <scope>NUCLEOTIDE SEQUENCE [LARGE SCALE GENOMIC DNA]</scope>
</reference>
<keyword evidence="2" id="KW-1185">Reference proteome</keyword>
<dbReference type="AlphaFoldDB" id="A0A075A564"/>
<evidence type="ECO:0000313" key="1">
    <source>
        <dbReference type="EMBL" id="KER30715.1"/>
    </source>
</evidence>
<dbReference type="Proteomes" id="UP000054324">
    <property type="component" value="Unassembled WGS sequence"/>
</dbReference>
<name>A0A075A564_OPIVI</name>
<organism evidence="1 2">
    <name type="scientific">Opisthorchis viverrini</name>
    <name type="common">Southeast Asian liver fluke</name>
    <dbReference type="NCBI Taxonomy" id="6198"/>
    <lineage>
        <taxon>Eukaryota</taxon>
        <taxon>Metazoa</taxon>
        <taxon>Spiralia</taxon>
        <taxon>Lophotrochozoa</taxon>
        <taxon>Platyhelminthes</taxon>
        <taxon>Trematoda</taxon>
        <taxon>Digenea</taxon>
        <taxon>Opisthorchiida</taxon>
        <taxon>Opisthorchiata</taxon>
        <taxon>Opisthorchiidae</taxon>
        <taxon>Opisthorchis</taxon>
    </lineage>
</organism>
<sequence>MTTWYRMDSLVGHHVTPQSTCPKFPSSSVHLAVDQEYNKMSTGKEQIIGLCPGIREKRPVSSEAPESFSRSISGSTLPADKLRPVTSVWISARVKRRLLEFRAASCDKNGEVQTVVSRKSAKYEL</sequence>
<evidence type="ECO:0000313" key="2">
    <source>
        <dbReference type="Proteomes" id="UP000054324"/>
    </source>
</evidence>
<dbReference type="RefSeq" id="XP_009165576.1">
    <property type="nucleotide sequence ID" value="XM_009167312.1"/>
</dbReference>
<dbReference type="CTD" id="20317136"/>
<protein>
    <submittedName>
        <fullName evidence="1">Uncharacterized protein</fullName>
    </submittedName>
</protein>
<dbReference type="EMBL" id="KL596657">
    <property type="protein sequence ID" value="KER30715.1"/>
    <property type="molecule type" value="Genomic_DNA"/>
</dbReference>
<accession>A0A075A564</accession>
<dbReference type="KEGG" id="ovi:T265_02948"/>
<dbReference type="GeneID" id="20317136"/>